<proteinExistence type="predicted"/>
<evidence type="ECO:0000313" key="2">
    <source>
        <dbReference type="Proteomes" id="UP000000248"/>
    </source>
</evidence>
<name>A5EWS7_DICNV</name>
<dbReference type="Proteomes" id="UP000000248">
    <property type="component" value="Chromosome"/>
</dbReference>
<dbReference type="EMBL" id="CP000513">
    <property type="protein sequence ID" value="ABQ13488.1"/>
    <property type="molecule type" value="Genomic_DNA"/>
</dbReference>
<accession>A5EWS7</accession>
<dbReference type="OrthoDB" id="9806372at2"/>
<sequence length="45" mass="5170">MWYLTWLVGLGFAVLFAILVALWGEFAQKRTENFAPKLPEKEDAV</sequence>
<evidence type="ECO:0008006" key="3">
    <source>
        <dbReference type="Google" id="ProtNLM"/>
    </source>
</evidence>
<organism evidence="1 2">
    <name type="scientific">Dichelobacter nodosus (strain VCS1703A)</name>
    <dbReference type="NCBI Taxonomy" id="246195"/>
    <lineage>
        <taxon>Bacteria</taxon>
        <taxon>Pseudomonadati</taxon>
        <taxon>Pseudomonadota</taxon>
        <taxon>Gammaproteobacteria</taxon>
        <taxon>Cardiobacteriales</taxon>
        <taxon>Cardiobacteriaceae</taxon>
        <taxon>Dichelobacter</taxon>
    </lineage>
</organism>
<dbReference type="KEGG" id="dno:DNO_0098"/>
<dbReference type="Pfam" id="PF08173">
    <property type="entry name" value="YbgT_YccB"/>
    <property type="match status" value="1"/>
</dbReference>
<dbReference type="AlphaFoldDB" id="A5EWS7"/>
<dbReference type="HOGENOM" id="CLU_207013_0_1_6"/>
<dbReference type="STRING" id="246195.DNO_0098"/>
<gene>
    <name evidence="1" type="ordered locus">DNO_0098</name>
</gene>
<evidence type="ECO:0000313" key="1">
    <source>
        <dbReference type="EMBL" id="ABQ13488.1"/>
    </source>
</evidence>
<dbReference type="RefSeq" id="WP_011927849.1">
    <property type="nucleotide sequence ID" value="NC_009446.1"/>
</dbReference>
<protein>
    <recommendedName>
        <fullName evidence="3">Cyd operon protein YbgT</fullName>
    </recommendedName>
</protein>
<reference evidence="1 2" key="1">
    <citation type="journal article" date="2007" name="Nat. Biotechnol.">
        <title>Genome sequence and identification of candidate vaccine antigens from the animal pathogen Dichelobacter nodosus.</title>
        <authorList>
            <person name="Myers G.S."/>
            <person name="Parker D."/>
            <person name="Al-Hasani K."/>
            <person name="Kennan R.M."/>
            <person name="Seemann T."/>
            <person name="Ren Q."/>
            <person name="Badger J.H."/>
            <person name="Selengut J.D."/>
            <person name="Deboy R.T."/>
            <person name="Tettelin H."/>
            <person name="Boyce J.D."/>
            <person name="McCarl V.P."/>
            <person name="Han X."/>
            <person name="Nelson W.C."/>
            <person name="Madupu R."/>
            <person name="Mohamoud Y."/>
            <person name="Holley T."/>
            <person name="Fedorova N."/>
            <person name="Khouri H."/>
            <person name="Bottomley S.P."/>
            <person name="Whittington R.J."/>
            <person name="Adler B."/>
            <person name="Songer J.G."/>
            <person name="Rood J.I."/>
            <person name="Paulsen I.T."/>
        </authorList>
    </citation>
    <scope>NUCLEOTIDE SEQUENCE [LARGE SCALE GENOMIC DNA]</scope>
    <source>
        <strain evidence="1 2">VCS1703A</strain>
    </source>
</reference>
<keyword evidence="2" id="KW-1185">Reference proteome</keyword>
<dbReference type="InterPro" id="IPR012994">
    <property type="entry name" value="YbgT_YccB"/>
</dbReference>